<sequence length="88" mass="10128">MLAKDLSYAQSSFSFMGSGQHRIIQDEETFETKYDPYKAVRDYIQNESKKAIGHMKSGATSRSVGCLNVYHSTEFNHFISKQDSYIYN</sequence>
<proteinExistence type="predicted"/>
<dbReference type="InterPro" id="IPR038314">
    <property type="entry name" value="T6SS_sf"/>
</dbReference>
<organism evidence="1 2">
    <name type="scientific">Vibrio hippocampi</name>
    <dbReference type="NCBI Taxonomy" id="654686"/>
    <lineage>
        <taxon>Bacteria</taxon>
        <taxon>Pseudomonadati</taxon>
        <taxon>Pseudomonadota</taxon>
        <taxon>Gammaproteobacteria</taxon>
        <taxon>Vibrionales</taxon>
        <taxon>Vibrionaceae</taxon>
        <taxon>Vibrio</taxon>
    </lineage>
</organism>
<gene>
    <name evidence="1" type="ORF">VHP8226_00150</name>
</gene>
<reference evidence="1" key="1">
    <citation type="submission" date="2021-12" db="EMBL/GenBank/DDBJ databases">
        <authorList>
            <person name="Rodrigo-Torres L."/>
            <person name="Arahal R. D."/>
            <person name="Lucena T."/>
        </authorList>
    </citation>
    <scope>NUCLEOTIDE SEQUENCE</scope>
    <source>
        <strain evidence="1">CECT 8226</strain>
    </source>
</reference>
<accession>A0ABM8ZEL0</accession>
<protein>
    <submittedName>
        <fullName evidence="1">Uncharacterized protein</fullName>
    </submittedName>
</protein>
<dbReference type="Gene3D" id="1.20.120.1620">
    <property type="match status" value="1"/>
</dbReference>
<keyword evidence="2" id="KW-1185">Reference proteome</keyword>
<dbReference type="EMBL" id="CAKLCM010000001">
    <property type="protein sequence ID" value="CAH0524336.1"/>
    <property type="molecule type" value="Genomic_DNA"/>
</dbReference>
<evidence type="ECO:0000313" key="1">
    <source>
        <dbReference type="EMBL" id="CAH0524336.1"/>
    </source>
</evidence>
<name>A0ABM8ZEL0_9VIBR</name>
<dbReference type="Proteomes" id="UP000838160">
    <property type="component" value="Unassembled WGS sequence"/>
</dbReference>
<evidence type="ECO:0000313" key="2">
    <source>
        <dbReference type="Proteomes" id="UP000838160"/>
    </source>
</evidence>
<comment type="caution">
    <text evidence="1">The sequence shown here is derived from an EMBL/GenBank/DDBJ whole genome shotgun (WGS) entry which is preliminary data.</text>
</comment>